<dbReference type="EMBL" id="CAJJDO010000099">
    <property type="protein sequence ID" value="CAD8191738.1"/>
    <property type="molecule type" value="Genomic_DNA"/>
</dbReference>
<reference evidence="2" key="1">
    <citation type="submission" date="2021-01" db="EMBL/GenBank/DDBJ databases">
        <authorList>
            <consortium name="Genoscope - CEA"/>
            <person name="William W."/>
        </authorList>
    </citation>
    <scope>NUCLEOTIDE SEQUENCE</scope>
</reference>
<name>A0A8S1WNZ1_9CILI</name>
<feature type="chain" id="PRO_5035902810" evidence="1">
    <location>
        <begin position="16"/>
        <end position="114"/>
    </location>
</feature>
<comment type="caution">
    <text evidence="2">The sequence shown here is derived from an EMBL/GenBank/DDBJ whole genome shotgun (WGS) entry which is preliminary data.</text>
</comment>
<dbReference type="AlphaFoldDB" id="A0A8S1WNZ1"/>
<evidence type="ECO:0000256" key="1">
    <source>
        <dbReference type="SAM" id="SignalP"/>
    </source>
</evidence>
<evidence type="ECO:0000313" key="2">
    <source>
        <dbReference type="EMBL" id="CAD8191738.1"/>
    </source>
</evidence>
<keyword evidence="1" id="KW-0732">Signal</keyword>
<sequence>MKLLLLFFLLGFSDFQTLPASNANAKFSQNDLYVLSEKSIIRGHYKDVASQFNGALLSQARTTWYWEQGADNSPLRNLLYHYPEPVKQGHVVAELGESMIVYFLQAYEINTVYI</sequence>
<evidence type="ECO:0000313" key="3">
    <source>
        <dbReference type="Proteomes" id="UP000689195"/>
    </source>
</evidence>
<gene>
    <name evidence="2" type="ORF">PPENT_87.1.T0990194</name>
</gene>
<proteinExistence type="predicted"/>
<protein>
    <submittedName>
        <fullName evidence="2">Uncharacterized protein</fullName>
    </submittedName>
</protein>
<organism evidence="2 3">
    <name type="scientific">Paramecium pentaurelia</name>
    <dbReference type="NCBI Taxonomy" id="43138"/>
    <lineage>
        <taxon>Eukaryota</taxon>
        <taxon>Sar</taxon>
        <taxon>Alveolata</taxon>
        <taxon>Ciliophora</taxon>
        <taxon>Intramacronucleata</taxon>
        <taxon>Oligohymenophorea</taxon>
        <taxon>Peniculida</taxon>
        <taxon>Parameciidae</taxon>
        <taxon>Paramecium</taxon>
    </lineage>
</organism>
<dbReference type="Proteomes" id="UP000689195">
    <property type="component" value="Unassembled WGS sequence"/>
</dbReference>
<accession>A0A8S1WNZ1</accession>
<keyword evidence="3" id="KW-1185">Reference proteome</keyword>
<feature type="signal peptide" evidence="1">
    <location>
        <begin position="1"/>
        <end position="15"/>
    </location>
</feature>